<dbReference type="Proteomes" id="UP000283530">
    <property type="component" value="Unassembled WGS sequence"/>
</dbReference>
<dbReference type="InterPro" id="IPR017451">
    <property type="entry name" value="F-box-assoc_interact_dom"/>
</dbReference>
<dbReference type="Gene3D" id="1.20.1280.50">
    <property type="match status" value="1"/>
</dbReference>
<organism evidence="2 3">
    <name type="scientific">Cinnamomum micranthum f. kanehirae</name>
    <dbReference type="NCBI Taxonomy" id="337451"/>
    <lineage>
        <taxon>Eukaryota</taxon>
        <taxon>Viridiplantae</taxon>
        <taxon>Streptophyta</taxon>
        <taxon>Embryophyta</taxon>
        <taxon>Tracheophyta</taxon>
        <taxon>Spermatophyta</taxon>
        <taxon>Magnoliopsida</taxon>
        <taxon>Magnoliidae</taxon>
        <taxon>Laurales</taxon>
        <taxon>Lauraceae</taxon>
        <taxon>Cinnamomum</taxon>
    </lineage>
</organism>
<dbReference type="SUPFAM" id="SSF81383">
    <property type="entry name" value="F-box domain"/>
    <property type="match status" value="1"/>
</dbReference>
<dbReference type="Pfam" id="PF12937">
    <property type="entry name" value="F-box-like"/>
    <property type="match status" value="1"/>
</dbReference>
<sequence length="439" mass="50486">MLCPLKISLTHTLSFSTPPNGKDRGASLSPPAFDFSLLVLPQMKIFHDKPKISAQDSSTKRIKPRDGYQSIGIQLIPQEIIMDILSRLPIYSLFQCTLVSKAWRDIIIHNPIFATMQHNRALENQNSILLMFSQDHSPEVNLYLVERVEAGHRKLRVMDAKLTNHTGFNGSLRILGSCNGLLCISFGSMDGPLYVSNPITGECKQLPSKESKYIHISGIGFDSVRKEYKVVRRVSKYDLPYMVDDCSWKVEIHTLGTNTWREIGNFPWWDGKDLLYKFSDVLVNGRLHWCSFFPTPVRITSLDMSDEQFGVVPTPEFTSSCHLHLMTWKGCLTIAQRLRGDLSIHIWVMKEYNVRESWTKQFNVTMPTWFYAGMNYWPFDDESLIDDIQVIDHPRLRAEYYNNSPRCYLGVMAHVGSLVSLKNYHGKEKAGWLKFLPRK</sequence>
<gene>
    <name evidence="2" type="ORF">CKAN_02048900</name>
</gene>
<reference evidence="2 3" key="1">
    <citation type="journal article" date="2019" name="Nat. Plants">
        <title>Stout camphor tree genome fills gaps in understanding of flowering plant genome evolution.</title>
        <authorList>
            <person name="Chaw S.M."/>
            <person name="Liu Y.C."/>
            <person name="Wu Y.W."/>
            <person name="Wang H.Y."/>
            <person name="Lin C.I."/>
            <person name="Wu C.S."/>
            <person name="Ke H.M."/>
            <person name="Chang L.Y."/>
            <person name="Hsu C.Y."/>
            <person name="Yang H.T."/>
            <person name="Sudianto E."/>
            <person name="Hsu M.H."/>
            <person name="Wu K.P."/>
            <person name="Wang L.N."/>
            <person name="Leebens-Mack J.H."/>
            <person name="Tsai I.J."/>
        </authorList>
    </citation>
    <scope>NUCLEOTIDE SEQUENCE [LARGE SCALE GENOMIC DNA]</scope>
    <source>
        <strain evidence="3">cv. Chaw 1501</strain>
        <tissue evidence="2">Young leaves</tissue>
    </source>
</reference>
<comment type="caution">
    <text evidence="2">The sequence shown here is derived from an EMBL/GenBank/DDBJ whole genome shotgun (WGS) entry which is preliminary data.</text>
</comment>
<name>A0A443PKQ4_9MAGN</name>
<dbReference type="SMART" id="SM00256">
    <property type="entry name" value="FBOX"/>
    <property type="match status" value="1"/>
</dbReference>
<evidence type="ECO:0000313" key="3">
    <source>
        <dbReference type="Proteomes" id="UP000283530"/>
    </source>
</evidence>
<dbReference type="STRING" id="337451.A0A443PKQ4"/>
<dbReference type="InterPro" id="IPR050796">
    <property type="entry name" value="SCF_F-box_component"/>
</dbReference>
<dbReference type="PROSITE" id="PS50181">
    <property type="entry name" value="FBOX"/>
    <property type="match status" value="1"/>
</dbReference>
<dbReference type="InterPro" id="IPR036047">
    <property type="entry name" value="F-box-like_dom_sf"/>
</dbReference>
<dbReference type="EMBL" id="QPKB01000008">
    <property type="protein sequence ID" value="RWR91339.1"/>
    <property type="molecule type" value="Genomic_DNA"/>
</dbReference>
<dbReference type="NCBIfam" id="TIGR01640">
    <property type="entry name" value="F_box_assoc_1"/>
    <property type="match status" value="1"/>
</dbReference>
<accession>A0A443PKQ4</accession>
<feature type="domain" description="F-box" evidence="1">
    <location>
        <begin position="70"/>
        <end position="116"/>
    </location>
</feature>
<dbReference type="OrthoDB" id="591557at2759"/>
<dbReference type="InterPro" id="IPR001810">
    <property type="entry name" value="F-box_dom"/>
</dbReference>
<evidence type="ECO:0000259" key="1">
    <source>
        <dbReference type="PROSITE" id="PS50181"/>
    </source>
</evidence>
<proteinExistence type="predicted"/>
<keyword evidence="3" id="KW-1185">Reference proteome</keyword>
<dbReference type="PANTHER" id="PTHR31672">
    <property type="entry name" value="BNACNNG10540D PROTEIN"/>
    <property type="match status" value="1"/>
</dbReference>
<protein>
    <submittedName>
        <fullName evidence="2">F-box-like protein</fullName>
    </submittedName>
</protein>
<dbReference type="PANTHER" id="PTHR31672:SF13">
    <property type="entry name" value="F-BOX PROTEIN CPR30-LIKE"/>
    <property type="match status" value="1"/>
</dbReference>
<dbReference type="Pfam" id="PF08268">
    <property type="entry name" value="FBA_3"/>
    <property type="match status" value="1"/>
</dbReference>
<dbReference type="AlphaFoldDB" id="A0A443PKQ4"/>
<dbReference type="InterPro" id="IPR013187">
    <property type="entry name" value="F-box-assoc_dom_typ3"/>
</dbReference>
<evidence type="ECO:0000313" key="2">
    <source>
        <dbReference type="EMBL" id="RWR91339.1"/>
    </source>
</evidence>